<protein>
    <submittedName>
        <fullName evidence="1">Gamma-D-glutamyl-L-diamino acid endopeptidase I</fullName>
    </submittedName>
</protein>
<gene>
    <name evidence="1" type="ORF">N177_1172</name>
</gene>
<dbReference type="RefSeq" id="WP_023431317.1">
    <property type="nucleotide sequence ID" value="NZ_AWXZ01000017.1"/>
</dbReference>
<keyword evidence="2" id="KW-1185">Reference proteome</keyword>
<name>V4R1H7_9HYPH</name>
<dbReference type="STRING" id="631454.N177_1172"/>
<sequence>MIAAIAAPLALLATACNTVPDGPPDGALGDGRAFEGRVSAGAECPILTTTDGRVYSLAGGGEAHMGERVRVCGTMAEMSFCMQGEGTISVESIEALPGR</sequence>
<dbReference type="InterPro" id="IPR043856">
    <property type="entry name" value="DUF5818"/>
</dbReference>
<dbReference type="EMBL" id="AWXZ01000017">
    <property type="protein sequence ID" value="ESR25837.1"/>
    <property type="molecule type" value="Genomic_DNA"/>
</dbReference>
<organism evidence="1 2">
    <name type="scientific">Lutibaculum baratangense AMV1</name>
    <dbReference type="NCBI Taxonomy" id="631454"/>
    <lineage>
        <taxon>Bacteria</taxon>
        <taxon>Pseudomonadati</taxon>
        <taxon>Pseudomonadota</taxon>
        <taxon>Alphaproteobacteria</taxon>
        <taxon>Hyphomicrobiales</taxon>
        <taxon>Tepidamorphaceae</taxon>
        <taxon>Lutibaculum</taxon>
    </lineage>
</organism>
<proteinExistence type="predicted"/>
<dbReference type="Proteomes" id="UP000017819">
    <property type="component" value="Unassembled WGS sequence"/>
</dbReference>
<dbReference type="OrthoDB" id="8451849at2"/>
<dbReference type="eggNOG" id="COG1388">
    <property type="taxonomic scope" value="Bacteria"/>
</dbReference>
<comment type="caution">
    <text evidence="1">The sequence shown here is derived from an EMBL/GenBank/DDBJ whole genome shotgun (WGS) entry which is preliminary data.</text>
</comment>
<dbReference type="Pfam" id="PF19135">
    <property type="entry name" value="DUF5818"/>
    <property type="match status" value="1"/>
</dbReference>
<accession>V4R1H7</accession>
<dbReference type="AlphaFoldDB" id="V4R1H7"/>
<reference evidence="1 2" key="1">
    <citation type="journal article" date="2014" name="Genome Announc.">
        <title>Draft Genome Sequence of Lutibaculum baratangense Strain AMV1T, Isolated from a Mud Volcano in Andamans, India.</title>
        <authorList>
            <person name="Singh A."/>
            <person name="Sreenivas A."/>
            <person name="Sathyanarayana Reddy G."/>
            <person name="Pinnaka A.K."/>
            <person name="Shivaji S."/>
        </authorList>
    </citation>
    <scope>NUCLEOTIDE SEQUENCE [LARGE SCALE GENOMIC DNA]</scope>
    <source>
        <strain evidence="1 2">AMV1</strain>
    </source>
</reference>
<evidence type="ECO:0000313" key="2">
    <source>
        <dbReference type="Proteomes" id="UP000017819"/>
    </source>
</evidence>
<evidence type="ECO:0000313" key="1">
    <source>
        <dbReference type="EMBL" id="ESR25837.1"/>
    </source>
</evidence>